<reference evidence="1" key="1">
    <citation type="journal article" date="2013" name="PLoS ONE">
        <title>Direct detection of alternative open reading frames translation products in human significantly expands the proteome.</title>
        <authorList>
            <person name="Vanderperre B."/>
            <person name="Lucier J.-F."/>
            <person name="Motard J."/>
            <person name="Tremblay G."/>
            <person name="Vanderperre S."/>
            <person name="Wisztorski M."/>
            <person name="Salzet M."/>
            <person name="Boisvert F.-M."/>
            <person name="Roucou X."/>
        </authorList>
    </citation>
    <scope>NUCLEOTIDE SEQUENCE</scope>
</reference>
<accession>L8E9V7</accession>
<proteinExistence type="predicted"/>
<organism evidence="1">
    <name type="scientific">Homo sapiens</name>
    <name type="common">Human</name>
    <dbReference type="NCBI Taxonomy" id="9606"/>
    <lineage>
        <taxon>Eukaryota</taxon>
        <taxon>Metazoa</taxon>
        <taxon>Chordata</taxon>
        <taxon>Craniata</taxon>
        <taxon>Vertebrata</taxon>
        <taxon>Euteleostomi</taxon>
        <taxon>Mammalia</taxon>
        <taxon>Eutheria</taxon>
        <taxon>Euarchontoglires</taxon>
        <taxon>Primates</taxon>
        <taxon>Haplorrhini</taxon>
        <taxon>Catarrhini</taxon>
        <taxon>Hominidae</taxon>
        <taxon>Homo</taxon>
    </lineage>
</organism>
<gene>
    <name evidence="1" type="primary">C2CD4A</name>
</gene>
<dbReference type="PeptideAtlas" id="L8E9V7"/>
<dbReference type="AlphaFoldDB" id="L8E9V7"/>
<sequence length="125" mass="14439">MVLNMTPLSIWIQKWFLLYFISFYLLETRRHSVTQAGVQWCDHSSLQPLPPDTSCHPALASQSARIIGVSHHARPVSAFIKIVHSFIHSCSLKMLFRKEFDKINIIQNSKKKEKSFCFSHKLGLL</sequence>
<dbReference type="PRINTS" id="PR02045">
    <property type="entry name" value="F138DOMAIN"/>
</dbReference>
<name>L8E9V7_HUMAN</name>
<dbReference type="EMBL" id="HF584457">
    <property type="protein sequence ID" value="CCQ43954.1"/>
    <property type="molecule type" value="Genomic_DNA"/>
</dbReference>
<protein>
    <submittedName>
        <fullName evidence="1">Alternative protein C2CD4A</fullName>
    </submittedName>
</protein>
<dbReference type="OrthoDB" id="9947256at2759"/>
<evidence type="ECO:0000313" key="1">
    <source>
        <dbReference type="EMBL" id="CCQ43954.1"/>
    </source>
</evidence>